<evidence type="ECO:0000313" key="10">
    <source>
        <dbReference type="EMBL" id="UZP74241.1"/>
    </source>
</evidence>
<dbReference type="Pfam" id="PF02781">
    <property type="entry name" value="G6PD_C"/>
    <property type="match status" value="1"/>
</dbReference>
<dbReference type="PIRSF" id="PIRSF000110">
    <property type="entry name" value="G6PD"/>
    <property type="match status" value="1"/>
</dbReference>
<dbReference type="EC" id="1.1.1.49" evidence="7"/>
<dbReference type="Gene3D" id="3.30.360.10">
    <property type="entry name" value="Dihydrodipicolinate Reductase, domain 2"/>
    <property type="match status" value="1"/>
</dbReference>
<dbReference type="PANTHER" id="PTHR23429:SF0">
    <property type="entry name" value="GLUCOSE-6-PHOSPHATE 1-DEHYDROGENASE"/>
    <property type="match status" value="1"/>
</dbReference>
<dbReference type="InterPro" id="IPR001282">
    <property type="entry name" value="G6P_DH"/>
</dbReference>
<accession>A0ABY6Q5S5</accession>
<feature type="domain" description="Glucose-6-phosphate dehydrogenase C-terminal" evidence="9">
    <location>
        <begin position="182"/>
        <end position="481"/>
    </location>
</feature>
<dbReference type="Gene3D" id="3.40.50.720">
    <property type="entry name" value="NAD(P)-binding Rossmann-like Domain"/>
    <property type="match status" value="1"/>
</dbReference>
<name>A0ABY6Q5S5_9GAMM</name>
<evidence type="ECO:0000259" key="9">
    <source>
        <dbReference type="Pfam" id="PF02781"/>
    </source>
</evidence>
<feature type="binding site" evidence="7">
    <location>
        <position position="339"/>
    </location>
    <ligand>
        <name>substrate</name>
    </ligand>
</feature>
<dbReference type="PRINTS" id="PR00079">
    <property type="entry name" value="G6PDHDRGNASE"/>
</dbReference>
<dbReference type="NCBIfam" id="TIGR00871">
    <property type="entry name" value="zwf"/>
    <property type="match status" value="1"/>
</dbReference>
<feature type="binding site" evidence="7">
    <location>
        <position position="209"/>
    </location>
    <ligand>
        <name>substrate</name>
    </ligand>
</feature>
<dbReference type="InterPro" id="IPR022674">
    <property type="entry name" value="G6P_DH_NAD-bd"/>
</dbReference>
<protein>
    <recommendedName>
        <fullName evidence="7">Glucose-6-phosphate 1-dehydrogenase</fullName>
        <shortName evidence="7">G6PD</shortName>
        <ecNumber evidence="7">1.1.1.49</ecNumber>
    </recommendedName>
</protein>
<dbReference type="SUPFAM" id="SSF51735">
    <property type="entry name" value="NAD(P)-binding Rossmann-fold domains"/>
    <property type="match status" value="1"/>
</dbReference>
<keyword evidence="4 7" id="KW-0521">NADP</keyword>
<feature type="binding site" evidence="7">
    <location>
        <position position="141"/>
    </location>
    <ligand>
        <name>NADP(+)</name>
        <dbReference type="ChEBI" id="CHEBI:58349"/>
    </ligand>
</feature>
<comment type="pathway">
    <text evidence="1 7">Carbohydrate degradation; pentose phosphate pathway; D-ribulose 5-phosphate from D-glucose 6-phosphate (oxidative stage): step 1/3.</text>
</comment>
<keyword evidence="5 7" id="KW-0560">Oxidoreductase</keyword>
<dbReference type="InterPro" id="IPR036291">
    <property type="entry name" value="NAD(P)-bd_dom_sf"/>
</dbReference>
<keyword evidence="6 7" id="KW-0119">Carbohydrate metabolism</keyword>
<dbReference type="Pfam" id="PF00479">
    <property type="entry name" value="G6PD_N"/>
    <property type="match status" value="1"/>
</dbReference>
<evidence type="ECO:0000256" key="7">
    <source>
        <dbReference type="HAMAP-Rule" id="MF_00966"/>
    </source>
</evidence>
<feature type="binding site" evidence="7">
    <location>
        <position position="228"/>
    </location>
    <ligand>
        <name>substrate</name>
    </ligand>
</feature>
<evidence type="ECO:0000313" key="11">
    <source>
        <dbReference type="Proteomes" id="UP001317963"/>
    </source>
</evidence>
<comment type="similarity">
    <text evidence="2 7">Belongs to the glucose-6-phosphate dehydrogenase family.</text>
</comment>
<dbReference type="InterPro" id="IPR022675">
    <property type="entry name" value="G6P_DH_C"/>
</dbReference>
<dbReference type="Proteomes" id="UP001317963">
    <property type="component" value="Chromosome"/>
</dbReference>
<keyword evidence="3 7" id="KW-0313">Glucose metabolism</keyword>
<reference evidence="10 11" key="1">
    <citation type="submission" date="2019-02" db="EMBL/GenBank/DDBJ databases">
        <title>Halieaceae_genomes.</title>
        <authorList>
            <person name="Li S.-H."/>
        </authorList>
    </citation>
    <scope>NUCLEOTIDE SEQUENCE [LARGE SCALE GENOMIC DNA]</scope>
    <source>
        <strain evidence="10 11">JH123</strain>
    </source>
</reference>
<feature type="binding site" evidence="7">
    <location>
        <position position="175"/>
    </location>
    <ligand>
        <name>substrate</name>
    </ligand>
</feature>
<feature type="binding site" evidence="7">
    <location>
        <position position="171"/>
    </location>
    <ligand>
        <name>substrate</name>
    </ligand>
</feature>
<dbReference type="EMBL" id="CP036501">
    <property type="protein sequence ID" value="UZP74241.1"/>
    <property type="molecule type" value="Genomic_DNA"/>
</dbReference>
<dbReference type="PANTHER" id="PTHR23429">
    <property type="entry name" value="GLUCOSE-6-PHOSPHATE 1-DEHYDROGENASE G6PD"/>
    <property type="match status" value="1"/>
</dbReference>
<sequence>MAAVDLIIFGASGDLSARKLFPALFQLERLNLLQKDLRIAAVARTKQTLDEFLPVLKGKMASYMGDDAPSDDEWASFTQRFSYVAVNFSEPDEYGELREWLDDERVSLFYFATPPSLFAPICEHLSTTNCLAGDCRIVVEKPIGENLESSINVNEALSRYFDEKAIYRIDHYLGKETVQNLLVLRFANSFINSQWDNTCIDHVQITVGEMVGIEGRWSYYDKVGQLRDMVQNHLMQLMCLVAMEPPNSLEAESIRDEKVKIVRALRRIDSQSVNEKVVRGQYINGWIRGTAVPGYLDEDGCEMDSSDTETYIAIKAHIDNWRWSGVPFYLRTGKRLPEKVTEIVIQYKSLPHNIFGNGANIPNKLVIRLQPNEGIELSMVSKKQSLKERMSLQSHLLDLDFREGSDLDRIPDAYERLFLDAIQGDQSLFVGREEIEESWRWCDQLIEACKEQQVPALPYQAGAWGPAKAEVLIEKDFRSWHV</sequence>
<keyword evidence="11" id="KW-1185">Reference proteome</keyword>
<feature type="domain" description="Glucose-6-phosphate dehydrogenase NAD-binding" evidence="8">
    <location>
        <begin position="7"/>
        <end position="180"/>
    </location>
</feature>
<feature type="binding site" evidence="7">
    <location>
        <position position="334"/>
    </location>
    <ligand>
        <name>substrate</name>
    </ligand>
</feature>
<gene>
    <name evidence="7 10" type="primary">zwf</name>
    <name evidence="10" type="ORF">E0F26_05555</name>
</gene>
<dbReference type="PROSITE" id="PS00069">
    <property type="entry name" value="G6P_DEHYDROGENASE"/>
    <property type="match status" value="1"/>
</dbReference>
<evidence type="ECO:0000256" key="2">
    <source>
        <dbReference type="ARBA" id="ARBA00009975"/>
    </source>
</evidence>
<comment type="caution">
    <text evidence="7">Lacks conserved residue(s) required for the propagation of feature annotation.</text>
</comment>
<feature type="active site" description="Proton acceptor" evidence="7">
    <location>
        <position position="233"/>
    </location>
</feature>
<dbReference type="InterPro" id="IPR019796">
    <property type="entry name" value="G6P_DH_AS"/>
</dbReference>
<evidence type="ECO:0000256" key="3">
    <source>
        <dbReference type="ARBA" id="ARBA00022526"/>
    </source>
</evidence>
<comment type="function">
    <text evidence="7">Catalyzes the oxidation of glucose 6-phosphate to 6-phosphogluconolactone.</text>
</comment>
<proteinExistence type="inferred from homology"/>
<evidence type="ECO:0000259" key="8">
    <source>
        <dbReference type="Pfam" id="PF00479"/>
    </source>
</evidence>
<comment type="catalytic activity">
    <reaction evidence="7">
        <text>D-glucose 6-phosphate + NADP(+) = 6-phospho-D-glucono-1,5-lactone + NADPH + H(+)</text>
        <dbReference type="Rhea" id="RHEA:15841"/>
        <dbReference type="ChEBI" id="CHEBI:15378"/>
        <dbReference type="ChEBI" id="CHEBI:57783"/>
        <dbReference type="ChEBI" id="CHEBI:57955"/>
        <dbReference type="ChEBI" id="CHEBI:58349"/>
        <dbReference type="ChEBI" id="CHEBI:61548"/>
        <dbReference type="EC" id="1.1.1.49"/>
    </reaction>
</comment>
<dbReference type="RefSeq" id="WP_279243054.1">
    <property type="nucleotide sequence ID" value="NZ_CP036501.1"/>
</dbReference>
<evidence type="ECO:0000256" key="6">
    <source>
        <dbReference type="ARBA" id="ARBA00023277"/>
    </source>
</evidence>
<feature type="binding site" evidence="7">
    <location>
        <position position="44"/>
    </location>
    <ligand>
        <name>NADP(+)</name>
        <dbReference type="ChEBI" id="CHEBI:58349"/>
    </ligand>
</feature>
<organism evidence="10 11">
    <name type="scientific">Candidatus Paraluminiphilus aquimaris</name>
    <dbReference type="NCBI Taxonomy" id="2518994"/>
    <lineage>
        <taxon>Bacteria</taxon>
        <taxon>Pseudomonadati</taxon>
        <taxon>Pseudomonadota</taxon>
        <taxon>Gammaproteobacteria</taxon>
        <taxon>Cellvibrionales</taxon>
        <taxon>Halieaceae</taxon>
        <taxon>Candidatus Paraluminiphilus</taxon>
    </lineage>
</organism>
<dbReference type="HAMAP" id="MF_00966">
    <property type="entry name" value="G6PD"/>
    <property type="match status" value="1"/>
</dbReference>
<dbReference type="SUPFAM" id="SSF55347">
    <property type="entry name" value="Glyceraldehyde-3-phosphate dehydrogenase-like, C-terminal domain"/>
    <property type="match status" value="1"/>
</dbReference>
<evidence type="ECO:0000256" key="1">
    <source>
        <dbReference type="ARBA" id="ARBA00004937"/>
    </source>
</evidence>
<evidence type="ECO:0000256" key="4">
    <source>
        <dbReference type="ARBA" id="ARBA00022857"/>
    </source>
</evidence>
<evidence type="ECO:0000256" key="5">
    <source>
        <dbReference type="ARBA" id="ARBA00023002"/>
    </source>
</evidence>